<keyword evidence="2" id="KW-1185">Reference proteome</keyword>
<sequence>MNSTPSICETEFPHIIDLIFRYASIGTLLALRSACREWLKRADRQLSHHLILSEGGPDNPDGLITVRSGLTSGGSITMTPASFHRCFTQQWPWIDSTLILDFAGPTHTKQTKGLLYAWTDRLRIVRFLSSCEDVERFPPRFDRAVYFSPKLYDIRPRNADTVVLHLTKAAKYEGRIGMGLVGVGEVLAVMHPWETDPLPYQHAPRSDADLQTRVKLSFQEKMGDLYALAELADGTADEEYFGGGYFEQFGVRLEIIGMESMTPEMMGLKPEWTKGKSVAELAKEFLWREFPRMQWLLFWSVDDYRSRVGQEEFKAHMMEEMGWRLPPEKLWSGFRTIHSKTW</sequence>
<proteinExistence type="predicted"/>
<dbReference type="InParanoid" id="K1VUY6"/>
<dbReference type="Proteomes" id="UP000006757">
    <property type="component" value="Unassembled WGS sequence"/>
</dbReference>
<organism evidence="1 2">
    <name type="scientific">Trichosporon asahii var. asahii (strain CBS 8904)</name>
    <name type="common">Yeast</name>
    <dbReference type="NCBI Taxonomy" id="1220162"/>
    <lineage>
        <taxon>Eukaryota</taxon>
        <taxon>Fungi</taxon>
        <taxon>Dikarya</taxon>
        <taxon>Basidiomycota</taxon>
        <taxon>Agaricomycotina</taxon>
        <taxon>Tremellomycetes</taxon>
        <taxon>Trichosporonales</taxon>
        <taxon>Trichosporonaceae</taxon>
        <taxon>Trichosporon</taxon>
    </lineage>
</organism>
<evidence type="ECO:0000313" key="1">
    <source>
        <dbReference type="EMBL" id="EKD04331.1"/>
    </source>
</evidence>
<dbReference type="AlphaFoldDB" id="K1VUY6"/>
<comment type="caution">
    <text evidence="1">The sequence shown here is derived from an EMBL/GenBank/DDBJ whole genome shotgun (WGS) entry which is preliminary data.</text>
</comment>
<dbReference type="EMBL" id="AMBO01000227">
    <property type="protein sequence ID" value="EKD04331.1"/>
    <property type="molecule type" value="Genomic_DNA"/>
</dbReference>
<name>K1VUY6_TRIAC</name>
<evidence type="ECO:0000313" key="2">
    <source>
        <dbReference type="Proteomes" id="UP000006757"/>
    </source>
</evidence>
<gene>
    <name evidence="1" type="ORF">A1Q2_01362</name>
</gene>
<evidence type="ECO:0008006" key="3">
    <source>
        <dbReference type="Google" id="ProtNLM"/>
    </source>
</evidence>
<dbReference type="HOGENOM" id="CLU_794976_0_0_1"/>
<accession>K1VUY6</accession>
<protein>
    <recommendedName>
        <fullName evidence="3">F-box domain-containing protein</fullName>
    </recommendedName>
</protein>
<reference evidence="1 2" key="1">
    <citation type="journal article" date="2012" name="Eukaryot. Cell">
        <title>Genome sequence of the Trichosporon asahii environmental strain CBS 8904.</title>
        <authorList>
            <person name="Yang R.Y."/>
            <person name="Li H.T."/>
            <person name="Zhu H."/>
            <person name="Zhou G.P."/>
            <person name="Wang M."/>
            <person name="Wang L."/>
        </authorList>
    </citation>
    <scope>NUCLEOTIDE SEQUENCE [LARGE SCALE GENOMIC DNA]</scope>
    <source>
        <strain evidence="1 2">CBS 8904</strain>
    </source>
</reference>